<evidence type="ECO:0000313" key="2">
    <source>
        <dbReference type="EMBL" id="MCI97993.1"/>
    </source>
</evidence>
<reference evidence="2 3" key="1">
    <citation type="journal article" date="2018" name="Front. Plant Sci.">
        <title>Red Clover (Trifolium pratense) and Zigzag Clover (T. medium) - A Picture of Genomic Similarities and Differences.</title>
        <authorList>
            <person name="Dluhosova J."/>
            <person name="Istvanek J."/>
            <person name="Nedelnik J."/>
            <person name="Repkova J."/>
        </authorList>
    </citation>
    <scope>NUCLEOTIDE SEQUENCE [LARGE SCALE GENOMIC DNA]</scope>
    <source>
        <strain evidence="3">cv. 10/8</strain>
        <tissue evidence="2">Leaf</tissue>
    </source>
</reference>
<evidence type="ECO:0000256" key="1">
    <source>
        <dbReference type="SAM" id="MobiDB-lite"/>
    </source>
</evidence>
<organism evidence="2 3">
    <name type="scientific">Trifolium medium</name>
    <dbReference type="NCBI Taxonomy" id="97028"/>
    <lineage>
        <taxon>Eukaryota</taxon>
        <taxon>Viridiplantae</taxon>
        <taxon>Streptophyta</taxon>
        <taxon>Embryophyta</taxon>
        <taxon>Tracheophyta</taxon>
        <taxon>Spermatophyta</taxon>
        <taxon>Magnoliopsida</taxon>
        <taxon>eudicotyledons</taxon>
        <taxon>Gunneridae</taxon>
        <taxon>Pentapetalae</taxon>
        <taxon>rosids</taxon>
        <taxon>fabids</taxon>
        <taxon>Fabales</taxon>
        <taxon>Fabaceae</taxon>
        <taxon>Papilionoideae</taxon>
        <taxon>50 kb inversion clade</taxon>
        <taxon>NPAAA clade</taxon>
        <taxon>Hologalegina</taxon>
        <taxon>IRL clade</taxon>
        <taxon>Trifolieae</taxon>
        <taxon>Trifolium</taxon>
    </lineage>
</organism>
<proteinExistence type="predicted"/>
<accession>A0A392WEC5</accession>
<dbReference type="Proteomes" id="UP000265520">
    <property type="component" value="Unassembled WGS sequence"/>
</dbReference>
<feature type="non-terminal residue" evidence="2">
    <location>
        <position position="37"/>
    </location>
</feature>
<evidence type="ECO:0000313" key="3">
    <source>
        <dbReference type="Proteomes" id="UP000265520"/>
    </source>
</evidence>
<name>A0A392WEC5_9FABA</name>
<protein>
    <submittedName>
        <fullName evidence="2">Uncharacterized protein</fullName>
    </submittedName>
</protein>
<feature type="region of interest" description="Disordered" evidence="1">
    <location>
        <begin position="1"/>
        <end position="37"/>
    </location>
</feature>
<sequence length="37" mass="3972">MNLARRESSLSLTGAHCDSPDPGKVSDLSRQELASSR</sequence>
<comment type="caution">
    <text evidence="2">The sequence shown here is derived from an EMBL/GenBank/DDBJ whole genome shotgun (WGS) entry which is preliminary data.</text>
</comment>
<keyword evidence="3" id="KW-1185">Reference proteome</keyword>
<dbReference type="EMBL" id="LXQA011460777">
    <property type="protein sequence ID" value="MCI97993.1"/>
    <property type="molecule type" value="Genomic_DNA"/>
</dbReference>
<dbReference type="AlphaFoldDB" id="A0A392WEC5"/>